<gene>
    <name evidence="3" type="ORF">VTL71DRAFT_10262</name>
</gene>
<proteinExistence type="predicted"/>
<keyword evidence="2" id="KW-0732">Signal</keyword>
<protein>
    <submittedName>
        <fullName evidence="3">Uncharacterized protein</fullName>
    </submittedName>
</protein>
<feature type="signal peptide" evidence="2">
    <location>
        <begin position="1"/>
        <end position="30"/>
    </location>
</feature>
<name>A0ABR4CU90_9HELO</name>
<evidence type="ECO:0000256" key="2">
    <source>
        <dbReference type="SAM" id="SignalP"/>
    </source>
</evidence>
<evidence type="ECO:0000256" key="1">
    <source>
        <dbReference type="SAM" id="MobiDB-lite"/>
    </source>
</evidence>
<evidence type="ECO:0000313" key="3">
    <source>
        <dbReference type="EMBL" id="KAL2072938.1"/>
    </source>
</evidence>
<dbReference type="EMBL" id="JAZHXI010000003">
    <property type="protein sequence ID" value="KAL2072938.1"/>
    <property type="molecule type" value="Genomic_DNA"/>
</dbReference>
<comment type="caution">
    <text evidence="3">The sequence shown here is derived from an EMBL/GenBank/DDBJ whole genome shotgun (WGS) entry which is preliminary data.</text>
</comment>
<organism evidence="3 4">
    <name type="scientific">Oculimacula yallundae</name>
    <dbReference type="NCBI Taxonomy" id="86028"/>
    <lineage>
        <taxon>Eukaryota</taxon>
        <taxon>Fungi</taxon>
        <taxon>Dikarya</taxon>
        <taxon>Ascomycota</taxon>
        <taxon>Pezizomycotina</taxon>
        <taxon>Leotiomycetes</taxon>
        <taxon>Helotiales</taxon>
        <taxon>Ploettnerulaceae</taxon>
        <taxon>Oculimacula</taxon>
    </lineage>
</organism>
<keyword evidence="4" id="KW-1185">Reference proteome</keyword>
<sequence length="162" mass="18114">MLFQRPPSPNHDDRFPFLVLICIFPSICCGSTPPRPTDKSTEPQEINNSIHKDTEAPTRQLQHQTARAKKCGSIHHAYSSTDEHQPNLKSTTLDRRSSPFDHEWKCEELSRVKKTRAPEAEGESGCCFQSLLCTCGGDDIFDHDVDGDDDVVDDAKDVEDGS</sequence>
<reference evidence="3 4" key="1">
    <citation type="journal article" date="2024" name="Commun. Biol.">
        <title>Comparative genomic analysis of thermophilic fungi reveals convergent evolutionary adaptations and gene losses.</title>
        <authorList>
            <person name="Steindorff A.S."/>
            <person name="Aguilar-Pontes M.V."/>
            <person name="Robinson A.J."/>
            <person name="Andreopoulos B."/>
            <person name="LaButti K."/>
            <person name="Kuo A."/>
            <person name="Mondo S."/>
            <person name="Riley R."/>
            <person name="Otillar R."/>
            <person name="Haridas S."/>
            <person name="Lipzen A."/>
            <person name="Grimwood J."/>
            <person name="Schmutz J."/>
            <person name="Clum A."/>
            <person name="Reid I.D."/>
            <person name="Moisan M.C."/>
            <person name="Butler G."/>
            <person name="Nguyen T.T.M."/>
            <person name="Dewar K."/>
            <person name="Conant G."/>
            <person name="Drula E."/>
            <person name="Henrissat B."/>
            <person name="Hansel C."/>
            <person name="Singer S."/>
            <person name="Hutchinson M.I."/>
            <person name="de Vries R.P."/>
            <person name="Natvig D.O."/>
            <person name="Powell A.J."/>
            <person name="Tsang A."/>
            <person name="Grigoriev I.V."/>
        </authorList>
    </citation>
    <scope>NUCLEOTIDE SEQUENCE [LARGE SCALE GENOMIC DNA]</scope>
    <source>
        <strain evidence="3 4">CBS 494.80</strain>
    </source>
</reference>
<dbReference type="Proteomes" id="UP001595075">
    <property type="component" value="Unassembled WGS sequence"/>
</dbReference>
<feature type="region of interest" description="Disordered" evidence="1">
    <location>
        <begin position="33"/>
        <end position="98"/>
    </location>
</feature>
<feature type="chain" id="PRO_5046735042" evidence="2">
    <location>
        <begin position="31"/>
        <end position="162"/>
    </location>
</feature>
<evidence type="ECO:0000313" key="4">
    <source>
        <dbReference type="Proteomes" id="UP001595075"/>
    </source>
</evidence>
<accession>A0ABR4CU90</accession>
<feature type="compositionally biased region" description="Basic and acidic residues" evidence="1">
    <location>
        <begin position="81"/>
        <end position="98"/>
    </location>
</feature>